<evidence type="ECO:0000256" key="1">
    <source>
        <dbReference type="SAM" id="MobiDB-lite"/>
    </source>
</evidence>
<dbReference type="Proteomes" id="UP000287651">
    <property type="component" value="Unassembled WGS sequence"/>
</dbReference>
<gene>
    <name evidence="2" type="ORF">B296_00019695</name>
</gene>
<comment type="caution">
    <text evidence="2">The sequence shown here is derived from an EMBL/GenBank/DDBJ whole genome shotgun (WGS) entry which is preliminary data.</text>
</comment>
<dbReference type="AlphaFoldDB" id="A0A426ZCP4"/>
<accession>A0A426ZCP4</accession>
<feature type="region of interest" description="Disordered" evidence="1">
    <location>
        <begin position="27"/>
        <end position="49"/>
    </location>
</feature>
<reference evidence="2 3" key="1">
    <citation type="journal article" date="2014" name="Agronomy (Basel)">
        <title>A Draft Genome Sequence for Ensete ventricosum, the Drought-Tolerant Tree Against Hunger.</title>
        <authorList>
            <person name="Harrison J."/>
            <person name="Moore K.A."/>
            <person name="Paszkiewicz K."/>
            <person name="Jones T."/>
            <person name="Grant M."/>
            <person name="Ambacheew D."/>
            <person name="Muzemil S."/>
            <person name="Studholme D.J."/>
        </authorList>
    </citation>
    <scope>NUCLEOTIDE SEQUENCE [LARGE SCALE GENOMIC DNA]</scope>
</reference>
<evidence type="ECO:0000313" key="3">
    <source>
        <dbReference type="Proteomes" id="UP000287651"/>
    </source>
</evidence>
<dbReference type="EMBL" id="AMZH03007266">
    <property type="protein sequence ID" value="RRT61744.1"/>
    <property type="molecule type" value="Genomic_DNA"/>
</dbReference>
<proteinExistence type="predicted"/>
<name>A0A426ZCP4_ENSVE</name>
<sequence>MDRTRGTWSKGSGLWRWWEASRSRERSFTFPQSPDSCKHDWCDDDDDDDDDDVSVRAIRPFDCGVSCRPIARMGTVSTHDEEAGSKFKVRGYFRLQIKLLLTSNGNRPNPPPRDDHPSTRLLMHLASRNTCRRRSSILPKSSQLRDPQP</sequence>
<organism evidence="2 3">
    <name type="scientific">Ensete ventricosum</name>
    <name type="common">Abyssinian banana</name>
    <name type="synonym">Musa ensete</name>
    <dbReference type="NCBI Taxonomy" id="4639"/>
    <lineage>
        <taxon>Eukaryota</taxon>
        <taxon>Viridiplantae</taxon>
        <taxon>Streptophyta</taxon>
        <taxon>Embryophyta</taxon>
        <taxon>Tracheophyta</taxon>
        <taxon>Spermatophyta</taxon>
        <taxon>Magnoliopsida</taxon>
        <taxon>Liliopsida</taxon>
        <taxon>Zingiberales</taxon>
        <taxon>Musaceae</taxon>
        <taxon>Ensete</taxon>
    </lineage>
</organism>
<protein>
    <submittedName>
        <fullName evidence="2">Uncharacterized protein</fullName>
    </submittedName>
</protein>
<evidence type="ECO:0000313" key="2">
    <source>
        <dbReference type="EMBL" id="RRT61744.1"/>
    </source>
</evidence>